<dbReference type="SUPFAM" id="SSF53448">
    <property type="entry name" value="Nucleotide-diphospho-sugar transferases"/>
    <property type="match status" value="1"/>
</dbReference>
<dbReference type="PANTHER" id="PTHR13778">
    <property type="entry name" value="GLYCOSYLTRANSFERASE 8 DOMAIN-CONTAINING PROTEIN"/>
    <property type="match status" value="1"/>
</dbReference>
<dbReference type="Gene3D" id="3.90.550.10">
    <property type="entry name" value="Spore Coat Polysaccharide Biosynthesis Protein SpsA, Chain A"/>
    <property type="match status" value="1"/>
</dbReference>
<evidence type="ECO:0000256" key="3">
    <source>
        <dbReference type="ARBA" id="ARBA00022723"/>
    </source>
</evidence>
<evidence type="ECO:0000313" key="5">
    <source>
        <dbReference type="Proteomes" id="UP000660339"/>
    </source>
</evidence>
<keyword evidence="3" id="KW-0479">Metal-binding</keyword>
<dbReference type="EMBL" id="BONJ01000028">
    <property type="protein sequence ID" value="GIG16570.1"/>
    <property type="molecule type" value="Genomic_DNA"/>
</dbReference>
<keyword evidence="5" id="KW-1185">Reference proteome</keyword>
<accession>A0A8J3LL49</accession>
<gene>
    <name evidence="4" type="ORF">Cme02nite_49020</name>
</gene>
<dbReference type="GO" id="GO:0016757">
    <property type="term" value="F:glycosyltransferase activity"/>
    <property type="evidence" value="ECO:0007669"/>
    <property type="project" value="UniProtKB-KW"/>
</dbReference>
<evidence type="ECO:0000256" key="1">
    <source>
        <dbReference type="ARBA" id="ARBA00022676"/>
    </source>
</evidence>
<dbReference type="Proteomes" id="UP000660339">
    <property type="component" value="Unassembled WGS sequence"/>
</dbReference>
<dbReference type="GO" id="GO:0046872">
    <property type="term" value="F:metal ion binding"/>
    <property type="evidence" value="ECO:0007669"/>
    <property type="project" value="UniProtKB-KW"/>
</dbReference>
<evidence type="ECO:0000256" key="2">
    <source>
        <dbReference type="ARBA" id="ARBA00022679"/>
    </source>
</evidence>
<keyword evidence="2 4" id="KW-0808">Transferase</keyword>
<protein>
    <submittedName>
        <fullName evidence="4">Glycosyl transferase family 8</fullName>
    </submittedName>
</protein>
<dbReference type="AlphaFoldDB" id="A0A8J3LL49"/>
<dbReference type="Pfam" id="PF01501">
    <property type="entry name" value="Glyco_transf_8"/>
    <property type="match status" value="1"/>
</dbReference>
<dbReference type="InterPro" id="IPR029044">
    <property type="entry name" value="Nucleotide-diphossugar_trans"/>
</dbReference>
<evidence type="ECO:0000313" key="4">
    <source>
        <dbReference type="EMBL" id="GIG16570.1"/>
    </source>
</evidence>
<comment type="caution">
    <text evidence="4">The sequence shown here is derived from an EMBL/GenBank/DDBJ whole genome shotgun (WGS) entry which is preliminary data.</text>
</comment>
<dbReference type="InterPro" id="IPR002495">
    <property type="entry name" value="Glyco_trans_8"/>
</dbReference>
<sequence length="281" mass="31732">MIVFCYTATVDIAFAFDETYADHARVALESILDSRQHDDVTYWLLTTDQVAKEYERPLRRQLAGRGSLRLLTTGDAFRSLPVAEHEALAWLSPGMYLRLLLPELIGDGPARLLYLDSDIHVCGDLSPLWQVPLDGVPLAAVRDAFGDRFDAFGGIPGSGPEHPADAPYFNSGVMLMNLAHWRATQVTERCLDYLAANADRLRFPDQDALNLVAYQRWLRLPPRWNNMASFLLEPMDEAQRGEQDVRVMHFAGPRKPWTEGFRPGFRLQRHHTLAARVAAFG</sequence>
<name>A0A8J3LL49_9ACTN</name>
<dbReference type="PANTHER" id="PTHR13778:SF47">
    <property type="entry name" value="LIPOPOLYSACCHARIDE 1,3-GALACTOSYLTRANSFERASE"/>
    <property type="match status" value="1"/>
</dbReference>
<organism evidence="4 5">
    <name type="scientific">Catellatospora methionotrophica</name>
    <dbReference type="NCBI Taxonomy" id="121620"/>
    <lineage>
        <taxon>Bacteria</taxon>
        <taxon>Bacillati</taxon>
        <taxon>Actinomycetota</taxon>
        <taxon>Actinomycetes</taxon>
        <taxon>Micromonosporales</taxon>
        <taxon>Micromonosporaceae</taxon>
        <taxon>Catellatospora</taxon>
    </lineage>
</organism>
<dbReference type="CDD" id="cd04194">
    <property type="entry name" value="GT8_A4GalT_like"/>
    <property type="match status" value="1"/>
</dbReference>
<keyword evidence="1" id="KW-0328">Glycosyltransferase</keyword>
<proteinExistence type="predicted"/>
<dbReference type="InterPro" id="IPR050748">
    <property type="entry name" value="Glycosyltrans_8_dom-fam"/>
</dbReference>
<reference evidence="4" key="1">
    <citation type="submission" date="2021-01" db="EMBL/GenBank/DDBJ databases">
        <title>Whole genome shotgun sequence of Catellatospora methionotrophica NBRC 14553.</title>
        <authorList>
            <person name="Komaki H."/>
            <person name="Tamura T."/>
        </authorList>
    </citation>
    <scope>NUCLEOTIDE SEQUENCE</scope>
    <source>
        <strain evidence="4">NBRC 14553</strain>
    </source>
</reference>